<evidence type="ECO:0000259" key="11">
    <source>
        <dbReference type="Pfam" id="PF22692"/>
    </source>
</evidence>
<reference evidence="12 13" key="1">
    <citation type="journal article" date="2018" name="Arch. Microbiol.">
        <title>New insights into the metabolic potential of the phototrophic purple bacterium Rhodopila globiformis DSM 161(T) from its draft genome sequence and evidence for a vanadium-dependent nitrogenase.</title>
        <authorList>
            <person name="Imhoff J.F."/>
            <person name="Rahn T."/>
            <person name="Kunzel S."/>
            <person name="Neulinger S.C."/>
        </authorList>
    </citation>
    <scope>NUCLEOTIDE SEQUENCE [LARGE SCALE GENOMIC DNA]</scope>
    <source>
        <strain evidence="12 13">DSM 161</strain>
    </source>
</reference>
<comment type="similarity">
    <text evidence="2 8">Belongs to the flagella basal body rod proteins family.</text>
</comment>
<keyword evidence="12" id="KW-0966">Cell projection</keyword>
<organism evidence="12 13">
    <name type="scientific">Rhodopila globiformis</name>
    <name type="common">Rhodopseudomonas globiformis</name>
    <dbReference type="NCBI Taxonomy" id="1071"/>
    <lineage>
        <taxon>Bacteria</taxon>
        <taxon>Pseudomonadati</taxon>
        <taxon>Pseudomonadota</taxon>
        <taxon>Alphaproteobacteria</taxon>
        <taxon>Acetobacterales</taxon>
        <taxon>Acetobacteraceae</taxon>
        <taxon>Rhodopila</taxon>
    </lineage>
</organism>
<dbReference type="Pfam" id="PF06429">
    <property type="entry name" value="Flg_bbr_C"/>
    <property type="match status" value="1"/>
</dbReference>
<dbReference type="SUPFAM" id="SSF117143">
    <property type="entry name" value="Flagellar hook protein flgE"/>
    <property type="match status" value="1"/>
</dbReference>
<dbReference type="Pfam" id="PF22692">
    <property type="entry name" value="LlgE_F_G_D1"/>
    <property type="match status" value="1"/>
</dbReference>
<sequence>MRALSIAATGMEAQQTNVEVISNNIANVSTTGFKRGMAEFEDLLYQDVTRVGTQSSEQGTILPTGMQLGLGVRSSGVTRVSTQGSLTETGNQLDVAINGEGYFGIKLPTGDIVYTRDGTFKESPTGQIVNNEGYPVMPGISVATNATAITINAAGQVIQTLASGKQTTVGQLQLFTFPNEAGLEAQGGNDLMQTDASGQPVPGAPGSPGFGSVQQGYVESSNVNVVQEMTNLISAQRAYEMNSKVIEAADQMMQTTNQIR</sequence>
<dbReference type="GO" id="GO:0071978">
    <property type="term" value="P:bacterial-type flagellum-dependent swarming motility"/>
    <property type="evidence" value="ECO:0007669"/>
    <property type="project" value="TreeGrafter"/>
</dbReference>
<dbReference type="Pfam" id="PF00460">
    <property type="entry name" value="Flg_bb_rod"/>
    <property type="match status" value="1"/>
</dbReference>
<dbReference type="NCBIfam" id="TIGR02488">
    <property type="entry name" value="flgG_G_neg"/>
    <property type="match status" value="1"/>
</dbReference>
<dbReference type="InterPro" id="IPR037925">
    <property type="entry name" value="FlgE/F/G-like"/>
</dbReference>
<dbReference type="InterPro" id="IPR001444">
    <property type="entry name" value="Flag_bb_rod_N"/>
</dbReference>
<evidence type="ECO:0000256" key="4">
    <source>
        <dbReference type="ARBA" id="ARBA00023143"/>
    </source>
</evidence>
<keyword evidence="12" id="KW-0282">Flagellum</keyword>
<evidence type="ECO:0000256" key="5">
    <source>
        <dbReference type="ARBA" id="ARBA00025933"/>
    </source>
</evidence>
<dbReference type="InterPro" id="IPR010930">
    <property type="entry name" value="Flg_bb/hook_C_dom"/>
</dbReference>
<proteinExistence type="inferred from homology"/>
<comment type="subcellular location">
    <subcellularLocation>
        <location evidence="1 8">Bacterial flagellum basal body</location>
    </subcellularLocation>
</comment>
<comment type="caution">
    <text evidence="12">The sequence shown here is derived from an EMBL/GenBank/DDBJ whole genome shotgun (WGS) entry which is preliminary data.</text>
</comment>
<evidence type="ECO:0000256" key="1">
    <source>
        <dbReference type="ARBA" id="ARBA00004117"/>
    </source>
</evidence>
<feature type="domain" description="Flagellar hook protein FlgE/F/G-like D1" evidence="11">
    <location>
        <begin position="96"/>
        <end position="157"/>
    </location>
</feature>
<dbReference type="InterPro" id="IPR012834">
    <property type="entry name" value="FlgG_G_neg"/>
</dbReference>
<dbReference type="PANTHER" id="PTHR30435">
    <property type="entry name" value="FLAGELLAR PROTEIN"/>
    <property type="match status" value="1"/>
</dbReference>
<dbReference type="InterPro" id="IPR020013">
    <property type="entry name" value="Flagellar_FlgE/F/G"/>
</dbReference>
<keyword evidence="4 8" id="KW-0975">Bacterial flagellum</keyword>
<evidence type="ECO:0000256" key="8">
    <source>
        <dbReference type="RuleBase" id="RU362116"/>
    </source>
</evidence>
<dbReference type="GO" id="GO:0009426">
    <property type="term" value="C:bacterial-type flagellum basal body, distal rod"/>
    <property type="evidence" value="ECO:0007669"/>
    <property type="project" value="UniProtKB-UniRule"/>
</dbReference>
<evidence type="ECO:0000259" key="10">
    <source>
        <dbReference type="Pfam" id="PF06429"/>
    </source>
</evidence>
<dbReference type="OrthoDB" id="9804559at2"/>
<dbReference type="InterPro" id="IPR019776">
    <property type="entry name" value="Flagellar_basal_body_rod_CS"/>
</dbReference>
<dbReference type="NCBIfam" id="TIGR03506">
    <property type="entry name" value="FlgEFG_subfam"/>
    <property type="match status" value="2"/>
</dbReference>
<dbReference type="AlphaFoldDB" id="A0A2S6MZ54"/>
<dbReference type="InterPro" id="IPR053967">
    <property type="entry name" value="LlgE_F_G-like_D1"/>
</dbReference>
<evidence type="ECO:0000313" key="13">
    <source>
        <dbReference type="Proteomes" id="UP000239724"/>
    </source>
</evidence>
<dbReference type="PANTHER" id="PTHR30435:SF19">
    <property type="entry name" value="FLAGELLAR BASAL-BODY ROD PROTEIN FLGG"/>
    <property type="match status" value="1"/>
</dbReference>
<evidence type="ECO:0000256" key="3">
    <source>
        <dbReference type="ARBA" id="ARBA00017948"/>
    </source>
</evidence>
<dbReference type="PROSITE" id="PS00588">
    <property type="entry name" value="FLAGELLA_BB_ROD"/>
    <property type="match status" value="1"/>
</dbReference>
<keyword evidence="13" id="KW-1185">Reference proteome</keyword>
<comment type="subunit">
    <text evidence="5 8">The basal body constitutes a major portion of the flagellar organelle and consists of four rings (L,P,S, and M) mounted on a central rod. The rod consists of about 26 subunits of FlgG in the distal portion, and FlgB, FlgC and FlgF are thought to build up the proximal portion of the rod with about 6 subunits each.</text>
</comment>
<evidence type="ECO:0000313" key="12">
    <source>
        <dbReference type="EMBL" id="PPQ27629.1"/>
    </source>
</evidence>
<evidence type="ECO:0000256" key="6">
    <source>
        <dbReference type="ARBA" id="ARBA00032912"/>
    </source>
</evidence>
<dbReference type="EMBL" id="NHRY01000255">
    <property type="protein sequence ID" value="PPQ27629.1"/>
    <property type="molecule type" value="Genomic_DNA"/>
</dbReference>
<accession>A0A2S6MZ54</accession>
<dbReference type="Proteomes" id="UP000239724">
    <property type="component" value="Unassembled WGS sequence"/>
</dbReference>
<protein>
    <recommendedName>
        <fullName evidence="3 7">Flagellar basal-body rod protein FlgG</fullName>
    </recommendedName>
    <alternativeName>
        <fullName evidence="6 8">Distal rod protein</fullName>
    </alternativeName>
</protein>
<keyword evidence="12" id="KW-0969">Cilium</keyword>
<gene>
    <name evidence="12" type="ORF">CCS01_26790</name>
</gene>
<evidence type="ECO:0000256" key="7">
    <source>
        <dbReference type="NCBIfam" id="TIGR02488"/>
    </source>
</evidence>
<feature type="domain" description="Flagellar basal body rod protein N-terminal" evidence="9">
    <location>
        <begin position="5"/>
        <end position="34"/>
    </location>
</feature>
<dbReference type="RefSeq" id="WP_104521898.1">
    <property type="nucleotide sequence ID" value="NZ_NHRY01000255.1"/>
</dbReference>
<feature type="domain" description="Flagellar basal-body/hook protein C-terminal" evidence="10">
    <location>
        <begin position="214"/>
        <end position="259"/>
    </location>
</feature>
<name>A0A2S6MZ54_RHOGL</name>
<evidence type="ECO:0000256" key="2">
    <source>
        <dbReference type="ARBA" id="ARBA00009677"/>
    </source>
</evidence>
<evidence type="ECO:0000259" key="9">
    <source>
        <dbReference type="Pfam" id="PF00460"/>
    </source>
</evidence>